<evidence type="ECO:0000256" key="1">
    <source>
        <dbReference type="SAM" id="MobiDB-lite"/>
    </source>
</evidence>
<organism evidence="2">
    <name type="scientific">Candidatus Kentrum sp. SD</name>
    <dbReference type="NCBI Taxonomy" id="2126332"/>
    <lineage>
        <taxon>Bacteria</taxon>
        <taxon>Pseudomonadati</taxon>
        <taxon>Pseudomonadota</taxon>
        <taxon>Gammaproteobacteria</taxon>
        <taxon>Candidatus Kentrum</taxon>
    </lineage>
</organism>
<proteinExistence type="predicted"/>
<accession>A0A450YA70</accession>
<name>A0A450YA70_9GAMM</name>
<protein>
    <submittedName>
        <fullName evidence="2">Uncharacterized protein</fullName>
    </submittedName>
</protein>
<reference evidence="2" key="1">
    <citation type="submission" date="2019-02" db="EMBL/GenBank/DDBJ databases">
        <authorList>
            <person name="Gruber-Vodicka R. H."/>
            <person name="Seah K. B. B."/>
        </authorList>
    </citation>
    <scope>NUCLEOTIDE SEQUENCE</scope>
    <source>
        <strain evidence="4">BECK_S127</strain>
        <strain evidence="3">BECK_S1320</strain>
        <strain evidence="2">BECK_S1321</strain>
    </source>
</reference>
<evidence type="ECO:0000313" key="3">
    <source>
        <dbReference type="EMBL" id="VFK43520.1"/>
    </source>
</evidence>
<evidence type="ECO:0000313" key="4">
    <source>
        <dbReference type="EMBL" id="VFK79581.1"/>
    </source>
</evidence>
<feature type="region of interest" description="Disordered" evidence="1">
    <location>
        <begin position="1"/>
        <end position="20"/>
    </location>
</feature>
<dbReference type="EMBL" id="CAADFR010000024">
    <property type="protein sequence ID" value="VFK38384.1"/>
    <property type="molecule type" value="Genomic_DNA"/>
</dbReference>
<dbReference type="AlphaFoldDB" id="A0A450YA70"/>
<gene>
    <name evidence="4" type="ORF">BECKSD772D_GA0070982_105515</name>
    <name evidence="3" type="ORF">BECKSD772E_GA0070983_102626</name>
    <name evidence="2" type="ORF">BECKSD772F_GA0070984_102410</name>
</gene>
<sequence length="96" mass="10085">MGSDPALVSSGGGKIPRLNDKITKGAPDFWLRPVAALKILAFYYYFSSLPGFAIIDQFIPATDPCGAITRGDSPWSILRARNGGSNPALPGSGIFG</sequence>
<evidence type="ECO:0000313" key="2">
    <source>
        <dbReference type="EMBL" id="VFK38384.1"/>
    </source>
</evidence>
<dbReference type="EMBL" id="CAADHB010000055">
    <property type="protein sequence ID" value="VFK79581.1"/>
    <property type="molecule type" value="Genomic_DNA"/>
</dbReference>
<dbReference type="EMBL" id="CAADFU010000026">
    <property type="protein sequence ID" value="VFK43520.1"/>
    <property type="molecule type" value="Genomic_DNA"/>
</dbReference>